<reference evidence="3" key="1">
    <citation type="journal article" date="2020" name="Stud. Mycol.">
        <title>101 Dothideomycetes genomes: a test case for predicting lifestyles and emergence of pathogens.</title>
        <authorList>
            <person name="Haridas S."/>
            <person name="Albert R."/>
            <person name="Binder M."/>
            <person name="Bloem J."/>
            <person name="Labutti K."/>
            <person name="Salamov A."/>
            <person name="Andreopoulos B."/>
            <person name="Baker S."/>
            <person name="Barry K."/>
            <person name="Bills G."/>
            <person name="Bluhm B."/>
            <person name="Cannon C."/>
            <person name="Castanera R."/>
            <person name="Culley D."/>
            <person name="Daum C."/>
            <person name="Ezra D."/>
            <person name="Gonzalez J."/>
            <person name="Henrissat B."/>
            <person name="Kuo A."/>
            <person name="Liang C."/>
            <person name="Lipzen A."/>
            <person name="Lutzoni F."/>
            <person name="Magnuson J."/>
            <person name="Mondo S."/>
            <person name="Nolan M."/>
            <person name="Ohm R."/>
            <person name="Pangilinan J."/>
            <person name="Park H.-J."/>
            <person name="Ramirez L."/>
            <person name="Alfaro M."/>
            <person name="Sun H."/>
            <person name="Tritt A."/>
            <person name="Yoshinaga Y."/>
            <person name="Zwiers L.-H."/>
            <person name="Turgeon B."/>
            <person name="Goodwin S."/>
            <person name="Spatafora J."/>
            <person name="Crous P."/>
            <person name="Grigoriev I."/>
        </authorList>
    </citation>
    <scope>NUCLEOTIDE SEQUENCE</scope>
    <source>
        <strain evidence="3">CBS 123094</strain>
    </source>
</reference>
<feature type="region of interest" description="Disordered" evidence="1">
    <location>
        <begin position="20"/>
        <end position="39"/>
    </location>
</feature>
<evidence type="ECO:0000256" key="1">
    <source>
        <dbReference type="SAM" id="MobiDB-lite"/>
    </source>
</evidence>
<keyword evidence="2" id="KW-0472">Membrane</keyword>
<keyword evidence="2" id="KW-0812">Transmembrane</keyword>
<evidence type="ECO:0000313" key="3">
    <source>
        <dbReference type="EMBL" id="KAF2000764.1"/>
    </source>
</evidence>
<evidence type="ECO:0000256" key="2">
    <source>
        <dbReference type="SAM" id="Phobius"/>
    </source>
</evidence>
<feature type="transmembrane region" description="Helical" evidence="2">
    <location>
        <begin position="113"/>
        <end position="130"/>
    </location>
</feature>
<protein>
    <submittedName>
        <fullName evidence="3">Uncharacterized protein</fullName>
    </submittedName>
</protein>
<dbReference type="AlphaFoldDB" id="A0A6A5WIK6"/>
<keyword evidence="2" id="KW-1133">Transmembrane helix</keyword>
<keyword evidence="4" id="KW-1185">Reference proteome</keyword>
<sequence length="171" mass="19283">MLKHYATLISYSQPYVSTIHTNKSHKSSSPPKRGQSASFTQAHVPQIVTSHPLRNPVLRTYRQEACPRPIPTIPAPKPPYPHLHFRPHFPSLSPSPSLPQPPPSQSSVDSTRTNYFCLFALACISWHAVTSSWPLMIDVFFRPVPRSLEGAWLLSVACMFRGLWKGFLEIL</sequence>
<dbReference type="EMBL" id="ML977587">
    <property type="protein sequence ID" value="KAF2000764.1"/>
    <property type="molecule type" value="Genomic_DNA"/>
</dbReference>
<dbReference type="Proteomes" id="UP000799779">
    <property type="component" value="Unassembled WGS sequence"/>
</dbReference>
<gene>
    <name evidence="3" type="ORF">P154DRAFT_194515</name>
</gene>
<evidence type="ECO:0000313" key="4">
    <source>
        <dbReference type="Proteomes" id="UP000799779"/>
    </source>
</evidence>
<proteinExistence type="predicted"/>
<accession>A0A6A5WIK6</accession>
<organism evidence="3 4">
    <name type="scientific">Amniculicola lignicola CBS 123094</name>
    <dbReference type="NCBI Taxonomy" id="1392246"/>
    <lineage>
        <taxon>Eukaryota</taxon>
        <taxon>Fungi</taxon>
        <taxon>Dikarya</taxon>
        <taxon>Ascomycota</taxon>
        <taxon>Pezizomycotina</taxon>
        <taxon>Dothideomycetes</taxon>
        <taxon>Pleosporomycetidae</taxon>
        <taxon>Pleosporales</taxon>
        <taxon>Amniculicolaceae</taxon>
        <taxon>Amniculicola</taxon>
    </lineage>
</organism>
<name>A0A6A5WIK6_9PLEO</name>